<dbReference type="AlphaFoldDB" id="A0A644SV64"/>
<accession>A0A644SV64</accession>
<dbReference type="EMBL" id="VSSQ01000007">
    <property type="protein sequence ID" value="MPL58588.1"/>
    <property type="molecule type" value="Genomic_DNA"/>
</dbReference>
<evidence type="ECO:0000313" key="1">
    <source>
        <dbReference type="EMBL" id="MPL58588.1"/>
    </source>
</evidence>
<organism evidence="1">
    <name type="scientific">bioreactor metagenome</name>
    <dbReference type="NCBI Taxonomy" id="1076179"/>
    <lineage>
        <taxon>unclassified sequences</taxon>
        <taxon>metagenomes</taxon>
        <taxon>ecological metagenomes</taxon>
    </lineage>
</organism>
<protein>
    <submittedName>
        <fullName evidence="1">Uncharacterized protein</fullName>
    </submittedName>
</protein>
<comment type="caution">
    <text evidence="1">The sequence shown here is derived from an EMBL/GenBank/DDBJ whole genome shotgun (WGS) entry which is preliminary data.</text>
</comment>
<sequence length="54" mass="6297">MTFKEFKEQHPGGYYLRAAEDKRSLYGDCDNLIVDNYLYQPLNGIYTVYLIGSI</sequence>
<gene>
    <name evidence="1" type="ORF">SDC9_04122</name>
</gene>
<proteinExistence type="predicted"/>
<reference evidence="1" key="1">
    <citation type="submission" date="2019-08" db="EMBL/GenBank/DDBJ databases">
        <authorList>
            <person name="Kucharzyk K."/>
            <person name="Murdoch R.W."/>
            <person name="Higgins S."/>
            <person name="Loffler F."/>
        </authorList>
    </citation>
    <scope>NUCLEOTIDE SEQUENCE</scope>
</reference>
<name>A0A644SV64_9ZZZZ</name>